<dbReference type="PANTHER" id="PTHR34773:SF1">
    <property type="entry name" value="FLAGELLAR SECRETION CHAPERONE FLIS"/>
    <property type="match status" value="1"/>
</dbReference>
<reference evidence="7 8" key="1">
    <citation type="submission" date="2020-04" db="EMBL/GenBank/DDBJ databases">
        <title>Paenibacillus algicola sp. nov., a novel marine bacterium producing alginate lyase.</title>
        <authorList>
            <person name="Huang H."/>
        </authorList>
    </citation>
    <scope>NUCLEOTIDE SEQUENCE [LARGE SCALE GENOMIC DNA]</scope>
    <source>
        <strain evidence="7 8">L7-75</strain>
    </source>
</reference>
<dbReference type="SUPFAM" id="SSF101116">
    <property type="entry name" value="Flagellar export chaperone FliS"/>
    <property type="match status" value="1"/>
</dbReference>
<sequence>MITSPYDKYRQSSVKTAAPEHLVVMLYDGAIRFIRTAMQGLESSDVTKSNLHFGKAQTIISELMSTLDQSYDVSKNLYVLYEYTNFLLIEANIKKDKAKAEEALGYLVELRETWVEASKIAGSQAQKTASIGSGEAIHG</sequence>
<name>A0A848M9P8_PAELE</name>
<dbReference type="EMBL" id="JABBPN010000011">
    <property type="protein sequence ID" value="NMO96623.1"/>
    <property type="molecule type" value="Genomic_DNA"/>
</dbReference>
<keyword evidence="4 6" id="KW-1005">Bacterial flagellum biogenesis</keyword>
<keyword evidence="7" id="KW-0282">Flagellum</keyword>
<comment type="caution">
    <text evidence="7">The sequence shown here is derived from an EMBL/GenBank/DDBJ whole genome shotgun (WGS) entry which is preliminary data.</text>
</comment>
<dbReference type="Proteomes" id="UP000565468">
    <property type="component" value="Unassembled WGS sequence"/>
</dbReference>
<dbReference type="CDD" id="cd16098">
    <property type="entry name" value="FliS"/>
    <property type="match status" value="1"/>
</dbReference>
<evidence type="ECO:0000256" key="5">
    <source>
        <dbReference type="ARBA" id="ARBA00023186"/>
    </source>
</evidence>
<evidence type="ECO:0000256" key="3">
    <source>
        <dbReference type="ARBA" id="ARBA00022490"/>
    </source>
</evidence>
<keyword evidence="7" id="KW-0966">Cell projection</keyword>
<keyword evidence="5" id="KW-0143">Chaperone</keyword>
<proteinExistence type="inferred from homology"/>
<evidence type="ECO:0000256" key="2">
    <source>
        <dbReference type="ARBA" id="ARBA00008787"/>
    </source>
</evidence>
<evidence type="ECO:0000313" key="7">
    <source>
        <dbReference type="EMBL" id="NMO96623.1"/>
    </source>
</evidence>
<evidence type="ECO:0000313" key="8">
    <source>
        <dbReference type="Proteomes" id="UP000565468"/>
    </source>
</evidence>
<comment type="subcellular location">
    <subcellularLocation>
        <location evidence="1 6">Cytoplasm</location>
        <location evidence="1 6">Cytosol</location>
    </subcellularLocation>
</comment>
<evidence type="ECO:0000256" key="6">
    <source>
        <dbReference type="PIRNR" id="PIRNR039090"/>
    </source>
</evidence>
<evidence type="ECO:0000256" key="1">
    <source>
        <dbReference type="ARBA" id="ARBA00004514"/>
    </source>
</evidence>
<dbReference type="PANTHER" id="PTHR34773">
    <property type="entry name" value="FLAGELLAR SECRETION CHAPERONE FLIS"/>
    <property type="match status" value="1"/>
</dbReference>
<dbReference type="InterPro" id="IPR036584">
    <property type="entry name" value="FliS_sf"/>
</dbReference>
<dbReference type="Gene3D" id="1.20.120.340">
    <property type="entry name" value="Flagellar protein FliS"/>
    <property type="match status" value="1"/>
</dbReference>
<dbReference type="GO" id="GO:0005829">
    <property type="term" value="C:cytosol"/>
    <property type="evidence" value="ECO:0007669"/>
    <property type="project" value="UniProtKB-SubCell"/>
</dbReference>
<keyword evidence="3 6" id="KW-0963">Cytoplasm</keyword>
<keyword evidence="8" id="KW-1185">Reference proteome</keyword>
<dbReference type="AlphaFoldDB" id="A0A848M9P8"/>
<comment type="similarity">
    <text evidence="2 6">Belongs to the FliS family.</text>
</comment>
<keyword evidence="7" id="KW-0969">Cilium</keyword>
<gene>
    <name evidence="7" type="primary">fliS</name>
    <name evidence="7" type="ORF">HII30_12655</name>
</gene>
<accession>A0A848M9P8</accession>
<dbReference type="GO" id="GO:0071973">
    <property type="term" value="P:bacterial-type flagellum-dependent cell motility"/>
    <property type="evidence" value="ECO:0007669"/>
    <property type="project" value="TreeGrafter"/>
</dbReference>
<dbReference type="NCBIfam" id="TIGR00208">
    <property type="entry name" value="fliS"/>
    <property type="match status" value="1"/>
</dbReference>
<protein>
    <recommendedName>
        <fullName evidence="6">Flagellar secretion chaperone FliS</fullName>
    </recommendedName>
</protein>
<organism evidence="7 8">
    <name type="scientific">Paenibacillus lemnae</name>
    <dbReference type="NCBI Taxonomy" id="1330551"/>
    <lineage>
        <taxon>Bacteria</taxon>
        <taxon>Bacillati</taxon>
        <taxon>Bacillota</taxon>
        <taxon>Bacilli</taxon>
        <taxon>Bacillales</taxon>
        <taxon>Paenibacillaceae</taxon>
        <taxon>Paenibacillus</taxon>
    </lineage>
</organism>
<dbReference type="PIRSF" id="PIRSF039090">
    <property type="entry name" value="Flis"/>
    <property type="match status" value="1"/>
</dbReference>
<evidence type="ECO:0000256" key="4">
    <source>
        <dbReference type="ARBA" id="ARBA00022795"/>
    </source>
</evidence>
<dbReference type="Pfam" id="PF02561">
    <property type="entry name" value="FliS"/>
    <property type="match status" value="1"/>
</dbReference>
<dbReference type="InterPro" id="IPR003713">
    <property type="entry name" value="FliS"/>
</dbReference>
<dbReference type="GO" id="GO:0044780">
    <property type="term" value="P:bacterial-type flagellum assembly"/>
    <property type="evidence" value="ECO:0007669"/>
    <property type="project" value="InterPro"/>
</dbReference>
<dbReference type="RefSeq" id="WP_169505416.1">
    <property type="nucleotide sequence ID" value="NZ_JABBPN010000011.1"/>
</dbReference>